<sequence>MRDALRPKSLETHLFAEGRKRILALDGGGVRGILTCGILEQVEAKLANRLPAAEREDFRLCHYFDLIAGTSTGAIMATLLALGYKVSEIKALYRTLANDVFGTKKHGIIGMVPKFDSRKLTKVINDCFRDFLISKGADPNHCLELGTDYLQTGLMICSKRIDKGSPWILTNNPKAKYWEWNSPHWQGFYDANGGPGEKFIANKHYILQEVVQASASAPFFLSPVEKQISPVEKALFFDGGVSPHNNPAMQAFLVATMKWRDNAKPWPTWKGEPKSPFGFGWKTGADNISVLSLGTGAFRPTFDVSDFKGKMAGLKAIEALRGMIPDTSTNGLTWLQAMSDPAFPIKINSELGDMDDLGIMNDSLLHFQRIDVDLDEPAIRDILGDDLFDGNDFLGDFPKKGVDEMIKTMRALENSTKTNMDRLETIGEHVGQFWFGMDRHGRRPLPSRGDLNADPASLILPHAFDS</sequence>
<dbReference type="Pfam" id="PF01734">
    <property type="entry name" value="Patatin"/>
    <property type="match status" value="1"/>
</dbReference>
<keyword evidence="1 4" id="KW-0378">Hydrolase</keyword>
<dbReference type="PANTHER" id="PTHR24185:SF1">
    <property type="entry name" value="CALCIUM-INDEPENDENT PHOSPHOLIPASE A2-GAMMA"/>
    <property type="match status" value="1"/>
</dbReference>
<evidence type="ECO:0000256" key="3">
    <source>
        <dbReference type="ARBA" id="ARBA00023098"/>
    </source>
</evidence>
<dbReference type="InterPro" id="IPR016035">
    <property type="entry name" value="Acyl_Trfase/lysoPLipase"/>
</dbReference>
<feature type="domain" description="PNPLA" evidence="5">
    <location>
        <begin position="23"/>
        <end position="252"/>
    </location>
</feature>
<dbReference type="SUPFAM" id="SSF52151">
    <property type="entry name" value="FabD/lysophospholipase-like"/>
    <property type="match status" value="1"/>
</dbReference>
<evidence type="ECO:0000256" key="4">
    <source>
        <dbReference type="PROSITE-ProRule" id="PRU01161"/>
    </source>
</evidence>
<feature type="active site" description="Proton acceptor" evidence="4">
    <location>
        <position position="238"/>
    </location>
</feature>
<evidence type="ECO:0000313" key="6">
    <source>
        <dbReference type="EMBL" id="MFC7292561.1"/>
    </source>
</evidence>
<dbReference type="InterPro" id="IPR002641">
    <property type="entry name" value="PNPLA_dom"/>
</dbReference>
<proteinExistence type="predicted"/>
<reference evidence="7" key="1">
    <citation type="journal article" date="2019" name="Int. J. Syst. Evol. Microbiol.">
        <title>The Global Catalogue of Microorganisms (GCM) 10K type strain sequencing project: providing services to taxonomists for standard genome sequencing and annotation.</title>
        <authorList>
            <consortium name="The Broad Institute Genomics Platform"/>
            <consortium name="The Broad Institute Genome Sequencing Center for Infectious Disease"/>
            <person name="Wu L."/>
            <person name="Ma J."/>
        </authorList>
    </citation>
    <scope>NUCLEOTIDE SEQUENCE [LARGE SCALE GENOMIC DNA]</scope>
    <source>
        <strain evidence="7">CCUG 51308</strain>
    </source>
</reference>
<feature type="short sequence motif" description="GXGXXG" evidence="4">
    <location>
        <begin position="27"/>
        <end position="32"/>
    </location>
</feature>
<evidence type="ECO:0000313" key="7">
    <source>
        <dbReference type="Proteomes" id="UP001596492"/>
    </source>
</evidence>
<keyword evidence="2 4" id="KW-0442">Lipid degradation</keyword>
<comment type="caution">
    <text evidence="6">The sequence shown here is derived from an EMBL/GenBank/DDBJ whole genome shotgun (WGS) entry which is preliminary data.</text>
</comment>
<dbReference type="PROSITE" id="PS51635">
    <property type="entry name" value="PNPLA"/>
    <property type="match status" value="1"/>
</dbReference>
<protein>
    <submittedName>
        <fullName evidence="6">Patatin-like phospholipase family protein</fullName>
    </submittedName>
</protein>
<gene>
    <name evidence="6" type="ORF">ACFQS8_13095</name>
</gene>
<dbReference type="EMBL" id="JBHTBR010000005">
    <property type="protein sequence ID" value="MFC7292561.1"/>
    <property type="molecule type" value="Genomic_DNA"/>
</dbReference>
<accession>A0ABW2INZ7</accession>
<evidence type="ECO:0000259" key="5">
    <source>
        <dbReference type="PROSITE" id="PS51635"/>
    </source>
</evidence>
<keyword evidence="7" id="KW-1185">Reference proteome</keyword>
<dbReference type="PANTHER" id="PTHR24185">
    <property type="entry name" value="CALCIUM-INDEPENDENT PHOSPHOLIPASE A2-GAMMA"/>
    <property type="match status" value="1"/>
</dbReference>
<evidence type="ECO:0000256" key="2">
    <source>
        <dbReference type="ARBA" id="ARBA00022963"/>
    </source>
</evidence>
<name>A0ABW2INZ7_9PROT</name>
<dbReference type="Gene3D" id="3.40.1090.10">
    <property type="entry name" value="Cytosolic phospholipase A2 catalytic domain"/>
    <property type="match status" value="1"/>
</dbReference>
<dbReference type="Proteomes" id="UP001596492">
    <property type="component" value="Unassembled WGS sequence"/>
</dbReference>
<feature type="active site" description="Nucleophile" evidence="4">
    <location>
        <position position="71"/>
    </location>
</feature>
<organism evidence="6 7">
    <name type="scientific">Hirschia litorea</name>
    <dbReference type="NCBI Taxonomy" id="1199156"/>
    <lineage>
        <taxon>Bacteria</taxon>
        <taxon>Pseudomonadati</taxon>
        <taxon>Pseudomonadota</taxon>
        <taxon>Alphaproteobacteria</taxon>
        <taxon>Hyphomonadales</taxon>
        <taxon>Hyphomonadaceae</taxon>
        <taxon>Hirschia</taxon>
    </lineage>
</organism>
<dbReference type="RefSeq" id="WP_382168089.1">
    <property type="nucleotide sequence ID" value="NZ_JBHTBR010000005.1"/>
</dbReference>
<feature type="short sequence motif" description="GXSXG" evidence="4">
    <location>
        <begin position="69"/>
        <end position="73"/>
    </location>
</feature>
<evidence type="ECO:0000256" key="1">
    <source>
        <dbReference type="ARBA" id="ARBA00022801"/>
    </source>
</evidence>
<keyword evidence="3 4" id="KW-0443">Lipid metabolism</keyword>
<feature type="short sequence motif" description="DGA/G" evidence="4">
    <location>
        <begin position="238"/>
        <end position="240"/>
    </location>
</feature>